<dbReference type="GO" id="GO:0008745">
    <property type="term" value="F:N-acetylmuramoyl-L-alanine amidase activity"/>
    <property type="evidence" value="ECO:0007669"/>
    <property type="project" value="InterPro"/>
</dbReference>
<dbReference type="SMART" id="SM00644">
    <property type="entry name" value="Ami_2"/>
    <property type="match status" value="1"/>
</dbReference>
<keyword evidence="6" id="KW-0472">Membrane</keyword>
<dbReference type="GO" id="GO:0050777">
    <property type="term" value="P:negative regulation of immune response"/>
    <property type="evidence" value="ECO:0007669"/>
    <property type="project" value="EnsemblMetazoa"/>
</dbReference>
<dbReference type="FunCoup" id="B4IXV8">
    <property type="interactions" value="77"/>
</dbReference>
<dbReference type="SMR" id="B4IXV8"/>
<dbReference type="SMART" id="SM00701">
    <property type="entry name" value="PGRP"/>
    <property type="match status" value="2"/>
</dbReference>
<evidence type="ECO:0000256" key="3">
    <source>
        <dbReference type="ARBA" id="ARBA00022525"/>
    </source>
</evidence>
<accession>B4IXV8</accession>
<dbReference type="GO" id="GO:0005102">
    <property type="term" value="F:signaling receptor binding"/>
    <property type="evidence" value="ECO:0007669"/>
    <property type="project" value="EnsemblMetazoa"/>
</dbReference>
<protein>
    <submittedName>
        <fullName evidence="9">GH15173</fullName>
    </submittedName>
</protein>
<proteinExistence type="inferred from homology"/>
<keyword evidence="6" id="KW-0812">Transmembrane</keyword>
<dbReference type="CDD" id="cd06583">
    <property type="entry name" value="PGRP"/>
    <property type="match status" value="2"/>
</dbReference>
<dbReference type="OrthoDB" id="10001926at2759"/>
<gene>
    <name evidence="9" type="primary">Dgri\GH15173</name>
    <name evidence="9" type="ORF">Dgri_GH15173</name>
</gene>
<sequence length="377" mass="42694">MKIHQSTQSTVRNEDQAANTNVRRLSGLIWTCSILLVLVATTAAYFVWMMTQNDNPANRALRILDRSEWMGEPPSAFRLLPIPVQNVIIHHTATEGCDTEEVCIYRMRMIQSFHMDSLNYTDIAYHFLIGGDGQVYVGRGWHGQGQHLKGYGAVSLGIAFIGTFVNVAPPPLQVRAFKLLMDEGVRLHKLHADYHIYAHRQLRTTESPGQKLFEMMKHWPRWSADVTSLRSLNKEPLRFVPRSSWLAQPPQYNMPDLELPVKSVRFESTSSEPCSTQASCVLRVRSLQTEHIENLNRQDINYNFVVGGDGNVYVGRGWDYSCETASTDERQFNGLIVGFVGLSKHTSSQMNVSQQLLAQGIKLGKLVPDYQLIDKSK</sequence>
<dbReference type="InterPro" id="IPR015510">
    <property type="entry name" value="PGRP"/>
</dbReference>
<evidence type="ECO:0000256" key="5">
    <source>
        <dbReference type="ARBA" id="ARBA00022859"/>
    </source>
</evidence>
<evidence type="ECO:0000256" key="6">
    <source>
        <dbReference type="SAM" id="Phobius"/>
    </source>
</evidence>
<dbReference type="InterPro" id="IPR036505">
    <property type="entry name" value="Amidase/PGRP_sf"/>
</dbReference>
<feature type="domain" description="Peptidoglycan recognition protein family" evidence="8">
    <location>
        <begin position="237"/>
        <end position="376"/>
    </location>
</feature>
<dbReference type="InParanoid" id="B4IXV8"/>
<keyword evidence="4" id="KW-0399">Innate immunity</keyword>
<dbReference type="STRING" id="7222.B4IXV8"/>
<dbReference type="Gene3D" id="3.40.80.10">
    <property type="entry name" value="Peptidoglycan recognition protein-like"/>
    <property type="match status" value="2"/>
</dbReference>
<keyword evidence="5" id="KW-0391">Immunity</keyword>
<evidence type="ECO:0000313" key="10">
    <source>
        <dbReference type="Proteomes" id="UP000001070"/>
    </source>
</evidence>
<evidence type="ECO:0000259" key="7">
    <source>
        <dbReference type="SMART" id="SM00644"/>
    </source>
</evidence>
<dbReference type="PhylomeDB" id="B4IXV8"/>
<keyword evidence="3" id="KW-0964">Secreted</keyword>
<feature type="domain" description="Peptidoglycan recognition protein family" evidence="8">
    <location>
        <begin position="61"/>
        <end position="203"/>
    </location>
</feature>
<dbReference type="EMBL" id="CH916366">
    <property type="protein sequence ID" value="EDV96479.1"/>
    <property type="molecule type" value="Genomic_DNA"/>
</dbReference>
<organism evidence="10">
    <name type="scientific">Drosophila grimshawi</name>
    <name type="common">Hawaiian fruit fly</name>
    <name type="synonym">Idiomyia grimshawi</name>
    <dbReference type="NCBI Taxonomy" id="7222"/>
    <lineage>
        <taxon>Eukaryota</taxon>
        <taxon>Metazoa</taxon>
        <taxon>Ecdysozoa</taxon>
        <taxon>Arthropoda</taxon>
        <taxon>Hexapoda</taxon>
        <taxon>Insecta</taxon>
        <taxon>Pterygota</taxon>
        <taxon>Neoptera</taxon>
        <taxon>Endopterygota</taxon>
        <taxon>Diptera</taxon>
        <taxon>Brachycera</taxon>
        <taxon>Muscomorpha</taxon>
        <taxon>Ephydroidea</taxon>
        <taxon>Drosophilidae</taxon>
        <taxon>Drosophila</taxon>
        <taxon>Hawaiian Drosophila</taxon>
    </lineage>
</organism>
<dbReference type="eggNOG" id="ENOG502S2KY">
    <property type="taxonomic scope" value="Eukaryota"/>
</dbReference>
<comment type="subcellular location">
    <subcellularLocation>
        <location evidence="1">Secreted</location>
    </subcellularLocation>
</comment>
<evidence type="ECO:0000313" key="9">
    <source>
        <dbReference type="EMBL" id="EDV96479.1"/>
    </source>
</evidence>
<dbReference type="PANTHER" id="PTHR11022">
    <property type="entry name" value="PEPTIDOGLYCAN RECOGNITION PROTEIN"/>
    <property type="match status" value="1"/>
</dbReference>
<dbReference type="Proteomes" id="UP000001070">
    <property type="component" value="Unassembled WGS sequence"/>
</dbReference>
<reference evidence="9 10" key="1">
    <citation type="journal article" date="2007" name="Nature">
        <title>Evolution of genes and genomes on the Drosophila phylogeny.</title>
        <authorList>
            <consortium name="Drosophila 12 Genomes Consortium"/>
            <person name="Clark A.G."/>
            <person name="Eisen M.B."/>
            <person name="Smith D.R."/>
            <person name="Bergman C.M."/>
            <person name="Oliver B."/>
            <person name="Markow T.A."/>
            <person name="Kaufman T.C."/>
            <person name="Kellis M."/>
            <person name="Gelbart W."/>
            <person name="Iyer V.N."/>
            <person name="Pollard D.A."/>
            <person name="Sackton T.B."/>
            <person name="Larracuente A.M."/>
            <person name="Singh N.D."/>
            <person name="Abad J.P."/>
            <person name="Abt D.N."/>
            <person name="Adryan B."/>
            <person name="Aguade M."/>
            <person name="Akashi H."/>
            <person name="Anderson W.W."/>
            <person name="Aquadro C.F."/>
            <person name="Ardell D.H."/>
            <person name="Arguello R."/>
            <person name="Artieri C.G."/>
            <person name="Barbash D.A."/>
            <person name="Barker D."/>
            <person name="Barsanti P."/>
            <person name="Batterham P."/>
            <person name="Batzoglou S."/>
            <person name="Begun D."/>
            <person name="Bhutkar A."/>
            <person name="Blanco E."/>
            <person name="Bosak S.A."/>
            <person name="Bradley R.K."/>
            <person name="Brand A.D."/>
            <person name="Brent M.R."/>
            <person name="Brooks A.N."/>
            <person name="Brown R.H."/>
            <person name="Butlin R.K."/>
            <person name="Caggese C."/>
            <person name="Calvi B.R."/>
            <person name="Bernardo de Carvalho A."/>
            <person name="Caspi A."/>
            <person name="Castrezana S."/>
            <person name="Celniker S.E."/>
            <person name="Chang J.L."/>
            <person name="Chapple C."/>
            <person name="Chatterji S."/>
            <person name="Chinwalla A."/>
            <person name="Civetta A."/>
            <person name="Clifton S.W."/>
            <person name="Comeron J.M."/>
            <person name="Costello J.C."/>
            <person name="Coyne J.A."/>
            <person name="Daub J."/>
            <person name="David R.G."/>
            <person name="Delcher A.L."/>
            <person name="Delehaunty K."/>
            <person name="Do C.B."/>
            <person name="Ebling H."/>
            <person name="Edwards K."/>
            <person name="Eickbush T."/>
            <person name="Evans J.D."/>
            <person name="Filipski A."/>
            <person name="Findeiss S."/>
            <person name="Freyhult E."/>
            <person name="Fulton L."/>
            <person name="Fulton R."/>
            <person name="Garcia A.C."/>
            <person name="Gardiner A."/>
            <person name="Garfield D.A."/>
            <person name="Garvin B.E."/>
            <person name="Gibson G."/>
            <person name="Gilbert D."/>
            <person name="Gnerre S."/>
            <person name="Godfrey J."/>
            <person name="Good R."/>
            <person name="Gotea V."/>
            <person name="Gravely B."/>
            <person name="Greenberg A.J."/>
            <person name="Griffiths-Jones S."/>
            <person name="Gross S."/>
            <person name="Guigo R."/>
            <person name="Gustafson E.A."/>
            <person name="Haerty W."/>
            <person name="Hahn M.W."/>
            <person name="Halligan D.L."/>
            <person name="Halpern A.L."/>
            <person name="Halter G.M."/>
            <person name="Han M.V."/>
            <person name="Heger A."/>
            <person name="Hillier L."/>
            <person name="Hinrichs A.S."/>
            <person name="Holmes I."/>
            <person name="Hoskins R.A."/>
            <person name="Hubisz M.J."/>
            <person name="Hultmark D."/>
            <person name="Huntley M.A."/>
            <person name="Jaffe D.B."/>
            <person name="Jagadeeshan S."/>
            <person name="Jeck W.R."/>
            <person name="Johnson J."/>
            <person name="Jones C.D."/>
            <person name="Jordan W.C."/>
            <person name="Karpen G.H."/>
            <person name="Kataoka E."/>
            <person name="Keightley P.D."/>
            <person name="Kheradpour P."/>
            <person name="Kirkness E.F."/>
            <person name="Koerich L.B."/>
            <person name="Kristiansen K."/>
            <person name="Kudrna D."/>
            <person name="Kulathinal R.J."/>
            <person name="Kumar S."/>
            <person name="Kwok R."/>
            <person name="Lander E."/>
            <person name="Langley C.H."/>
            <person name="Lapoint R."/>
            <person name="Lazzaro B.P."/>
            <person name="Lee S.J."/>
            <person name="Levesque L."/>
            <person name="Li R."/>
            <person name="Lin C.F."/>
            <person name="Lin M.F."/>
            <person name="Lindblad-Toh K."/>
            <person name="Llopart A."/>
            <person name="Long M."/>
            <person name="Low L."/>
            <person name="Lozovsky E."/>
            <person name="Lu J."/>
            <person name="Luo M."/>
            <person name="Machado C.A."/>
            <person name="Makalowski W."/>
            <person name="Marzo M."/>
            <person name="Matsuda M."/>
            <person name="Matzkin L."/>
            <person name="McAllister B."/>
            <person name="McBride C.S."/>
            <person name="McKernan B."/>
            <person name="McKernan K."/>
            <person name="Mendez-Lago M."/>
            <person name="Minx P."/>
            <person name="Mollenhauer M.U."/>
            <person name="Montooth K."/>
            <person name="Mount S.M."/>
            <person name="Mu X."/>
            <person name="Myers E."/>
            <person name="Negre B."/>
            <person name="Newfeld S."/>
            <person name="Nielsen R."/>
            <person name="Noor M.A."/>
            <person name="O'Grady P."/>
            <person name="Pachter L."/>
            <person name="Papaceit M."/>
            <person name="Parisi M.J."/>
            <person name="Parisi M."/>
            <person name="Parts L."/>
            <person name="Pedersen J.S."/>
            <person name="Pesole G."/>
            <person name="Phillippy A.M."/>
            <person name="Ponting C.P."/>
            <person name="Pop M."/>
            <person name="Porcelli D."/>
            <person name="Powell J.R."/>
            <person name="Prohaska S."/>
            <person name="Pruitt K."/>
            <person name="Puig M."/>
            <person name="Quesneville H."/>
            <person name="Ram K.R."/>
            <person name="Rand D."/>
            <person name="Rasmussen M.D."/>
            <person name="Reed L.K."/>
            <person name="Reenan R."/>
            <person name="Reily A."/>
            <person name="Remington K.A."/>
            <person name="Rieger T.T."/>
            <person name="Ritchie M.G."/>
            <person name="Robin C."/>
            <person name="Rogers Y.H."/>
            <person name="Rohde C."/>
            <person name="Rozas J."/>
            <person name="Rubenfield M.J."/>
            <person name="Ruiz A."/>
            <person name="Russo S."/>
            <person name="Salzberg S.L."/>
            <person name="Sanchez-Gracia A."/>
            <person name="Saranga D.J."/>
            <person name="Sato H."/>
            <person name="Schaeffer S.W."/>
            <person name="Schatz M.C."/>
            <person name="Schlenke T."/>
            <person name="Schwartz R."/>
            <person name="Segarra C."/>
            <person name="Singh R.S."/>
            <person name="Sirot L."/>
            <person name="Sirota M."/>
            <person name="Sisneros N.B."/>
            <person name="Smith C.D."/>
            <person name="Smith T.F."/>
            <person name="Spieth J."/>
            <person name="Stage D.E."/>
            <person name="Stark A."/>
            <person name="Stephan W."/>
            <person name="Strausberg R.L."/>
            <person name="Strempel S."/>
            <person name="Sturgill D."/>
            <person name="Sutton G."/>
            <person name="Sutton G.G."/>
            <person name="Tao W."/>
            <person name="Teichmann S."/>
            <person name="Tobari Y.N."/>
            <person name="Tomimura Y."/>
            <person name="Tsolas J.M."/>
            <person name="Valente V.L."/>
            <person name="Venter E."/>
            <person name="Venter J.C."/>
            <person name="Vicario S."/>
            <person name="Vieira F.G."/>
            <person name="Vilella A.J."/>
            <person name="Villasante A."/>
            <person name="Walenz B."/>
            <person name="Wang J."/>
            <person name="Wasserman M."/>
            <person name="Watts T."/>
            <person name="Wilson D."/>
            <person name="Wilson R.K."/>
            <person name="Wing R.A."/>
            <person name="Wolfner M.F."/>
            <person name="Wong A."/>
            <person name="Wong G.K."/>
            <person name="Wu C.I."/>
            <person name="Wu G."/>
            <person name="Yamamoto D."/>
            <person name="Yang H.P."/>
            <person name="Yang S.P."/>
            <person name="Yorke J.A."/>
            <person name="Yoshida K."/>
            <person name="Zdobnov E."/>
            <person name="Zhang P."/>
            <person name="Zhang Y."/>
            <person name="Zimin A.V."/>
            <person name="Baldwin J."/>
            <person name="Abdouelleil A."/>
            <person name="Abdulkadir J."/>
            <person name="Abebe A."/>
            <person name="Abera B."/>
            <person name="Abreu J."/>
            <person name="Acer S.C."/>
            <person name="Aftuck L."/>
            <person name="Alexander A."/>
            <person name="An P."/>
            <person name="Anderson E."/>
            <person name="Anderson S."/>
            <person name="Arachi H."/>
            <person name="Azer M."/>
            <person name="Bachantsang P."/>
            <person name="Barry A."/>
            <person name="Bayul T."/>
            <person name="Berlin A."/>
            <person name="Bessette D."/>
            <person name="Bloom T."/>
            <person name="Blye J."/>
            <person name="Boguslavskiy L."/>
            <person name="Bonnet C."/>
            <person name="Boukhgalter B."/>
            <person name="Bourzgui I."/>
            <person name="Brown A."/>
            <person name="Cahill P."/>
            <person name="Channer S."/>
            <person name="Cheshatsang Y."/>
            <person name="Chuda L."/>
            <person name="Citroen M."/>
            <person name="Collymore A."/>
            <person name="Cooke P."/>
            <person name="Costello M."/>
            <person name="D'Aco K."/>
            <person name="Daza R."/>
            <person name="De Haan G."/>
            <person name="DeGray S."/>
            <person name="DeMaso C."/>
            <person name="Dhargay N."/>
            <person name="Dooley K."/>
            <person name="Dooley E."/>
            <person name="Doricent M."/>
            <person name="Dorje P."/>
            <person name="Dorjee K."/>
            <person name="Dupes A."/>
            <person name="Elong R."/>
            <person name="Falk J."/>
            <person name="Farina A."/>
            <person name="Faro S."/>
            <person name="Ferguson D."/>
            <person name="Fisher S."/>
            <person name="Foley C.D."/>
            <person name="Franke A."/>
            <person name="Friedrich D."/>
            <person name="Gadbois L."/>
            <person name="Gearin G."/>
            <person name="Gearin C.R."/>
            <person name="Giannoukos G."/>
            <person name="Goode T."/>
            <person name="Graham J."/>
            <person name="Grandbois E."/>
            <person name="Grewal S."/>
            <person name="Gyaltsen K."/>
            <person name="Hafez N."/>
            <person name="Hagos B."/>
            <person name="Hall J."/>
            <person name="Henson C."/>
            <person name="Hollinger A."/>
            <person name="Honan T."/>
            <person name="Huard M.D."/>
            <person name="Hughes L."/>
            <person name="Hurhula B."/>
            <person name="Husby M.E."/>
            <person name="Kamat A."/>
            <person name="Kanga B."/>
            <person name="Kashin S."/>
            <person name="Khazanovich D."/>
            <person name="Kisner P."/>
            <person name="Lance K."/>
            <person name="Lara M."/>
            <person name="Lee W."/>
            <person name="Lennon N."/>
            <person name="Letendre F."/>
            <person name="LeVine R."/>
            <person name="Lipovsky A."/>
            <person name="Liu X."/>
            <person name="Liu J."/>
            <person name="Liu S."/>
            <person name="Lokyitsang T."/>
            <person name="Lokyitsang Y."/>
            <person name="Lubonja R."/>
            <person name="Lui A."/>
            <person name="MacDonald P."/>
            <person name="Magnisalis V."/>
            <person name="Maru K."/>
            <person name="Matthews C."/>
            <person name="McCusker W."/>
            <person name="McDonough S."/>
            <person name="Mehta T."/>
            <person name="Meldrim J."/>
            <person name="Meneus L."/>
            <person name="Mihai O."/>
            <person name="Mihalev A."/>
            <person name="Mihova T."/>
            <person name="Mittelman R."/>
            <person name="Mlenga V."/>
            <person name="Montmayeur A."/>
            <person name="Mulrain L."/>
            <person name="Navidi A."/>
            <person name="Naylor J."/>
            <person name="Negash T."/>
            <person name="Nguyen T."/>
            <person name="Nguyen N."/>
            <person name="Nicol R."/>
            <person name="Norbu C."/>
            <person name="Norbu N."/>
            <person name="Novod N."/>
            <person name="O'Neill B."/>
            <person name="Osman S."/>
            <person name="Markiewicz E."/>
            <person name="Oyono O.L."/>
            <person name="Patti C."/>
            <person name="Phunkhang P."/>
            <person name="Pierre F."/>
            <person name="Priest M."/>
            <person name="Raghuraman S."/>
            <person name="Rege F."/>
            <person name="Reyes R."/>
            <person name="Rise C."/>
            <person name="Rogov P."/>
            <person name="Ross K."/>
            <person name="Ryan E."/>
            <person name="Settipalli S."/>
            <person name="Shea T."/>
            <person name="Sherpa N."/>
            <person name="Shi L."/>
            <person name="Shih D."/>
            <person name="Sparrow T."/>
            <person name="Spaulding J."/>
            <person name="Stalker J."/>
            <person name="Stange-Thomann N."/>
            <person name="Stavropoulos S."/>
            <person name="Stone C."/>
            <person name="Strader C."/>
            <person name="Tesfaye S."/>
            <person name="Thomson T."/>
            <person name="Thoulutsang Y."/>
            <person name="Thoulutsang D."/>
            <person name="Topham K."/>
            <person name="Topping I."/>
            <person name="Tsamla T."/>
            <person name="Vassiliev H."/>
            <person name="Vo A."/>
            <person name="Wangchuk T."/>
            <person name="Wangdi T."/>
            <person name="Weiand M."/>
            <person name="Wilkinson J."/>
            <person name="Wilson A."/>
            <person name="Yadav S."/>
            <person name="Young G."/>
            <person name="Yu Q."/>
            <person name="Zembek L."/>
            <person name="Zhong D."/>
            <person name="Zimmer A."/>
            <person name="Zwirko Z."/>
            <person name="Jaffe D.B."/>
            <person name="Alvarez P."/>
            <person name="Brockman W."/>
            <person name="Butler J."/>
            <person name="Chin C."/>
            <person name="Gnerre S."/>
            <person name="Grabherr M."/>
            <person name="Kleber M."/>
            <person name="Mauceli E."/>
            <person name="MacCallum I."/>
        </authorList>
    </citation>
    <scope>NUCLEOTIDE SEQUENCE [LARGE SCALE GENOMIC DNA]</scope>
    <source>
        <strain evidence="10">Tucson 15287-2541.00</strain>
    </source>
</reference>
<dbReference type="GO" id="GO:0005576">
    <property type="term" value="C:extracellular region"/>
    <property type="evidence" value="ECO:0007669"/>
    <property type="project" value="UniProtKB-SubCell"/>
</dbReference>
<evidence type="ECO:0000256" key="2">
    <source>
        <dbReference type="ARBA" id="ARBA00007553"/>
    </source>
</evidence>
<evidence type="ECO:0000256" key="4">
    <source>
        <dbReference type="ARBA" id="ARBA00022588"/>
    </source>
</evidence>
<dbReference type="GO" id="GO:0005886">
    <property type="term" value="C:plasma membrane"/>
    <property type="evidence" value="ECO:0007669"/>
    <property type="project" value="EnsemblMetazoa"/>
</dbReference>
<dbReference type="FunFam" id="3.40.80.10:FF:000001">
    <property type="entry name" value="Peptidoglycan recognition protein 1"/>
    <property type="match status" value="1"/>
</dbReference>
<dbReference type="GO" id="GO:0019731">
    <property type="term" value="P:antibacterial humoral response"/>
    <property type="evidence" value="ECO:0007669"/>
    <property type="project" value="EnsemblMetazoa"/>
</dbReference>
<feature type="domain" description="N-acetylmuramoyl-L-alanine amidase" evidence="7">
    <location>
        <begin position="72"/>
        <end position="209"/>
    </location>
</feature>
<dbReference type="GO" id="GO:0061060">
    <property type="term" value="P:negative regulation of peptidoglycan recognition protein signaling pathway"/>
    <property type="evidence" value="ECO:0007669"/>
    <property type="project" value="EnsemblMetazoa"/>
</dbReference>
<dbReference type="GO" id="GO:0045087">
    <property type="term" value="P:innate immune response"/>
    <property type="evidence" value="ECO:0007669"/>
    <property type="project" value="UniProtKB-KW"/>
</dbReference>
<dbReference type="GO" id="GO:0008270">
    <property type="term" value="F:zinc ion binding"/>
    <property type="evidence" value="ECO:0007669"/>
    <property type="project" value="InterPro"/>
</dbReference>
<comment type="similarity">
    <text evidence="2">Belongs to the N-acetylmuramoyl-L-alanine amidase 2 family.</text>
</comment>
<dbReference type="InterPro" id="IPR002502">
    <property type="entry name" value="Amidase_domain"/>
</dbReference>
<dbReference type="AlphaFoldDB" id="B4IXV8"/>
<dbReference type="OMA" id="DHSCEPP"/>
<dbReference type="GO" id="GO:0009253">
    <property type="term" value="P:peptidoglycan catabolic process"/>
    <property type="evidence" value="ECO:0007669"/>
    <property type="project" value="InterPro"/>
</dbReference>
<evidence type="ECO:0000256" key="1">
    <source>
        <dbReference type="ARBA" id="ARBA00004613"/>
    </source>
</evidence>
<feature type="transmembrane region" description="Helical" evidence="6">
    <location>
        <begin position="28"/>
        <end position="48"/>
    </location>
</feature>
<name>B4IXV8_DROGR</name>
<dbReference type="SUPFAM" id="SSF55846">
    <property type="entry name" value="N-acetylmuramoyl-L-alanine amidase-like"/>
    <property type="match status" value="2"/>
</dbReference>
<dbReference type="Pfam" id="PF01510">
    <property type="entry name" value="Amidase_2"/>
    <property type="match status" value="1"/>
</dbReference>
<dbReference type="PANTHER" id="PTHR11022:SF41">
    <property type="entry name" value="PEPTIDOGLYCAN-RECOGNITION PROTEIN LC-RELATED"/>
    <property type="match status" value="1"/>
</dbReference>
<dbReference type="HOGENOM" id="CLU_037559_1_2_1"/>
<keyword evidence="6" id="KW-1133">Transmembrane helix</keyword>
<keyword evidence="10" id="KW-1185">Reference proteome</keyword>
<evidence type="ECO:0000259" key="8">
    <source>
        <dbReference type="SMART" id="SM00701"/>
    </source>
</evidence>
<dbReference type="KEGG" id="dgr:6557350"/>
<dbReference type="InterPro" id="IPR006619">
    <property type="entry name" value="PGRP_domain_met/bac"/>
</dbReference>